<keyword evidence="3" id="KW-1185">Reference proteome</keyword>
<organism evidence="2 3">
    <name type="scientific">Trichogramma kaykai</name>
    <dbReference type="NCBI Taxonomy" id="54128"/>
    <lineage>
        <taxon>Eukaryota</taxon>
        <taxon>Metazoa</taxon>
        <taxon>Ecdysozoa</taxon>
        <taxon>Arthropoda</taxon>
        <taxon>Hexapoda</taxon>
        <taxon>Insecta</taxon>
        <taxon>Pterygota</taxon>
        <taxon>Neoptera</taxon>
        <taxon>Endopterygota</taxon>
        <taxon>Hymenoptera</taxon>
        <taxon>Apocrita</taxon>
        <taxon>Proctotrupomorpha</taxon>
        <taxon>Chalcidoidea</taxon>
        <taxon>Trichogrammatidae</taxon>
        <taxon>Trichogramma</taxon>
    </lineage>
</organism>
<protein>
    <submittedName>
        <fullName evidence="2">Uncharacterized protein</fullName>
    </submittedName>
</protein>
<feature type="transmembrane region" description="Helical" evidence="1">
    <location>
        <begin position="20"/>
        <end position="37"/>
    </location>
</feature>
<keyword evidence="1" id="KW-1133">Transmembrane helix</keyword>
<keyword evidence="1" id="KW-0812">Transmembrane</keyword>
<sequence>MCDILPDSVHSILNDIETGASIPFLLIILFYTLYYAFHHIRNIMCVVKDILRKRACKRRKCPKKPRCPNIIDKIKGFFTTSVQSLLEKEGSLCCKPKKKRRCRKDDDDLWDDDAQLTDIY</sequence>
<dbReference type="EMBL" id="JBJJXI010000095">
    <property type="protein sequence ID" value="KAL3393873.1"/>
    <property type="molecule type" value="Genomic_DNA"/>
</dbReference>
<evidence type="ECO:0000256" key="1">
    <source>
        <dbReference type="SAM" id="Phobius"/>
    </source>
</evidence>
<reference evidence="2 3" key="1">
    <citation type="journal article" date="2024" name="bioRxiv">
        <title>A reference genome for Trichogramma kaykai: A tiny desert-dwelling parasitoid wasp with competing sex-ratio distorters.</title>
        <authorList>
            <person name="Culotta J."/>
            <person name="Lindsey A.R."/>
        </authorList>
    </citation>
    <scope>NUCLEOTIDE SEQUENCE [LARGE SCALE GENOMIC DNA]</scope>
    <source>
        <strain evidence="2 3">KSX58</strain>
    </source>
</reference>
<gene>
    <name evidence="2" type="ORF">TKK_011740</name>
</gene>
<name>A0ABD2WLX7_9HYME</name>
<accession>A0ABD2WLX7</accession>
<proteinExistence type="predicted"/>
<evidence type="ECO:0000313" key="3">
    <source>
        <dbReference type="Proteomes" id="UP001627154"/>
    </source>
</evidence>
<dbReference type="Proteomes" id="UP001627154">
    <property type="component" value="Unassembled WGS sequence"/>
</dbReference>
<evidence type="ECO:0000313" key="2">
    <source>
        <dbReference type="EMBL" id="KAL3393873.1"/>
    </source>
</evidence>
<comment type="caution">
    <text evidence="2">The sequence shown here is derived from an EMBL/GenBank/DDBJ whole genome shotgun (WGS) entry which is preliminary data.</text>
</comment>
<dbReference type="AlphaFoldDB" id="A0ABD2WLX7"/>
<keyword evidence="1" id="KW-0472">Membrane</keyword>